<organism evidence="1 2">
    <name type="scientific">Streptomyces cinerochromogenes</name>
    <dbReference type="NCBI Taxonomy" id="66422"/>
    <lineage>
        <taxon>Bacteria</taxon>
        <taxon>Bacillati</taxon>
        <taxon>Actinomycetota</taxon>
        <taxon>Actinomycetes</taxon>
        <taxon>Kitasatosporales</taxon>
        <taxon>Streptomycetaceae</taxon>
        <taxon>Streptomyces</taxon>
    </lineage>
</organism>
<dbReference type="Proteomes" id="UP001604267">
    <property type="component" value="Unassembled WGS sequence"/>
</dbReference>
<gene>
    <name evidence="1" type="ORF">ACGFZB_26350</name>
</gene>
<sequence>MHDVTPKYPLPGAAGRRLTLNPVYEYGTERTAKNALGYRLGRTMAEWACRSLMGLGQTWHLELGGPDPALADAFKNPAAKLPDLWGLHEAEKMYWLIEAKGGKVGVGALRTGWALLAAGSRILSSYAHRRVLVGASWQPQEASS</sequence>
<evidence type="ECO:0000313" key="1">
    <source>
        <dbReference type="EMBL" id="MFG3013889.1"/>
    </source>
</evidence>
<reference evidence="1 2" key="1">
    <citation type="submission" date="2024-10" db="EMBL/GenBank/DDBJ databases">
        <title>The Natural Products Discovery Center: Release of the First 8490 Sequenced Strains for Exploring Actinobacteria Biosynthetic Diversity.</title>
        <authorList>
            <person name="Kalkreuter E."/>
            <person name="Kautsar S.A."/>
            <person name="Yang D."/>
            <person name="Bader C.D."/>
            <person name="Teijaro C.N."/>
            <person name="Fluegel L."/>
            <person name="Davis C.M."/>
            <person name="Simpson J.R."/>
            <person name="Lauterbach L."/>
            <person name="Steele A.D."/>
            <person name="Gui C."/>
            <person name="Meng S."/>
            <person name="Li G."/>
            <person name="Viehrig K."/>
            <person name="Ye F."/>
            <person name="Su P."/>
            <person name="Kiefer A.F."/>
            <person name="Nichols A."/>
            <person name="Cepeda A.J."/>
            <person name="Yan W."/>
            <person name="Fan B."/>
            <person name="Jiang Y."/>
            <person name="Adhikari A."/>
            <person name="Zheng C.-J."/>
            <person name="Schuster L."/>
            <person name="Cowan T.M."/>
            <person name="Smanski M.J."/>
            <person name="Chevrette M.G."/>
            <person name="De Carvalho L.P.S."/>
            <person name="Shen B."/>
        </authorList>
    </citation>
    <scope>NUCLEOTIDE SEQUENCE [LARGE SCALE GENOMIC DNA]</scope>
    <source>
        <strain evidence="1 2">NPDC048320</strain>
    </source>
</reference>
<dbReference type="RefSeq" id="WP_392819912.1">
    <property type="nucleotide sequence ID" value="NZ_JBICYV010000013.1"/>
</dbReference>
<name>A0ABW7B9M6_9ACTN</name>
<evidence type="ECO:0000313" key="2">
    <source>
        <dbReference type="Proteomes" id="UP001604267"/>
    </source>
</evidence>
<accession>A0ABW7B9M6</accession>
<protein>
    <submittedName>
        <fullName evidence="1">Uncharacterized protein</fullName>
    </submittedName>
</protein>
<comment type="caution">
    <text evidence="1">The sequence shown here is derived from an EMBL/GenBank/DDBJ whole genome shotgun (WGS) entry which is preliminary data.</text>
</comment>
<dbReference type="EMBL" id="JBICYV010000013">
    <property type="protein sequence ID" value="MFG3013889.1"/>
    <property type="molecule type" value="Genomic_DNA"/>
</dbReference>
<proteinExistence type="predicted"/>
<keyword evidence="2" id="KW-1185">Reference proteome</keyword>